<comment type="caution">
    <text evidence="1">The sequence shown here is derived from an EMBL/GenBank/DDBJ whole genome shotgun (WGS) entry which is preliminary data.</text>
</comment>
<proteinExistence type="predicted"/>
<dbReference type="Proteomes" id="UP000789570">
    <property type="component" value="Unassembled WGS sequence"/>
</dbReference>
<accession>A0A9N9IXN6</accession>
<protein>
    <submittedName>
        <fullName evidence="1">13266_t:CDS:1</fullName>
    </submittedName>
</protein>
<dbReference type="EMBL" id="CAJVPQ010018831">
    <property type="protein sequence ID" value="CAG8752552.1"/>
    <property type="molecule type" value="Genomic_DNA"/>
</dbReference>
<keyword evidence="2" id="KW-1185">Reference proteome</keyword>
<organism evidence="1 2">
    <name type="scientific">Funneliformis caledonium</name>
    <dbReference type="NCBI Taxonomy" id="1117310"/>
    <lineage>
        <taxon>Eukaryota</taxon>
        <taxon>Fungi</taxon>
        <taxon>Fungi incertae sedis</taxon>
        <taxon>Mucoromycota</taxon>
        <taxon>Glomeromycotina</taxon>
        <taxon>Glomeromycetes</taxon>
        <taxon>Glomerales</taxon>
        <taxon>Glomeraceae</taxon>
        <taxon>Funneliformis</taxon>
    </lineage>
</organism>
<dbReference type="AlphaFoldDB" id="A0A9N9IXN6"/>
<name>A0A9N9IXN6_9GLOM</name>
<sequence>LYDITVIIPANSDDNANSGFKCTHIKFPNYQMQSQRKSCGSELLMKNQISSMYQRPGFESLLNKWVNRDTET</sequence>
<gene>
    <name evidence="1" type="ORF">FCALED_LOCUS16388</name>
</gene>
<evidence type="ECO:0000313" key="1">
    <source>
        <dbReference type="EMBL" id="CAG8752552.1"/>
    </source>
</evidence>
<dbReference type="OrthoDB" id="2307928at2759"/>
<feature type="non-terminal residue" evidence="1">
    <location>
        <position position="1"/>
    </location>
</feature>
<reference evidence="1" key="1">
    <citation type="submission" date="2021-06" db="EMBL/GenBank/DDBJ databases">
        <authorList>
            <person name="Kallberg Y."/>
            <person name="Tangrot J."/>
            <person name="Rosling A."/>
        </authorList>
    </citation>
    <scope>NUCLEOTIDE SEQUENCE</scope>
    <source>
        <strain evidence="1">UK204</strain>
    </source>
</reference>
<feature type="non-terminal residue" evidence="1">
    <location>
        <position position="72"/>
    </location>
</feature>
<evidence type="ECO:0000313" key="2">
    <source>
        <dbReference type="Proteomes" id="UP000789570"/>
    </source>
</evidence>